<feature type="chain" id="PRO_5042014683" description="PsbP C-terminal domain-containing protein" evidence="1">
    <location>
        <begin position="16"/>
        <end position="199"/>
    </location>
</feature>
<evidence type="ECO:0000256" key="1">
    <source>
        <dbReference type="SAM" id="SignalP"/>
    </source>
</evidence>
<keyword evidence="1" id="KW-0732">Signal</keyword>
<name>A0AAD7U5T6_9STRA</name>
<dbReference type="Pfam" id="PF01789">
    <property type="entry name" value="PsbP"/>
    <property type="match status" value="1"/>
</dbReference>
<protein>
    <recommendedName>
        <fullName evidence="2">PsbP C-terminal domain-containing protein</fullName>
    </recommendedName>
</protein>
<dbReference type="InterPro" id="IPR002683">
    <property type="entry name" value="PsbP_C"/>
</dbReference>
<dbReference type="GO" id="GO:0005509">
    <property type="term" value="F:calcium ion binding"/>
    <property type="evidence" value="ECO:0007669"/>
    <property type="project" value="InterPro"/>
</dbReference>
<organism evidence="3 4">
    <name type="scientific">Chrysophaeum taylorii</name>
    <dbReference type="NCBI Taxonomy" id="2483200"/>
    <lineage>
        <taxon>Eukaryota</taxon>
        <taxon>Sar</taxon>
        <taxon>Stramenopiles</taxon>
        <taxon>Ochrophyta</taxon>
        <taxon>Pelagophyceae</taxon>
        <taxon>Pelagomonadales</taxon>
        <taxon>Pelagomonadaceae</taxon>
        <taxon>Chrysophaeum</taxon>
    </lineage>
</organism>
<dbReference type="PANTHER" id="PTHR31407">
    <property type="match status" value="1"/>
</dbReference>
<dbReference type="Gene3D" id="3.40.1000.10">
    <property type="entry name" value="Mog1/PsbP, alpha/beta/alpha sandwich"/>
    <property type="match status" value="1"/>
</dbReference>
<proteinExistence type="predicted"/>
<feature type="signal peptide" evidence="1">
    <location>
        <begin position="1"/>
        <end position="15"/>
    </location>
</feature>
<accession>A0AAD7U5T6</accession>
<comment type="caution">
    <text evidence="3">The sequence shown here is derived from an EMBL/GenBank/DDBJ whole genome shotgun (WGS) entry which is preliminary data.</text>
</comment>
<keyword evidence="4" id="KW-1185">Reference proteome</keyword>
<dbReference type="InterPro" id="IPR016123">
    <property type="entry name" value="Mog1/PsbP_a/b/a-sand"/>
</dbReference>
<dbReference type="EMBL" id="JAQMWT010000642">
    <property type="protein sequence ID" value="KAJ8598817.1"/>
    <property type="molecule type" value="Genomic_DNA"/>
</dbReference>
<dbReference type="GO" id="GO:0009523">
    <property type="term" value="C:photosystem II"/>
    <property type="evidence" value="ECO:0007669"/>
    <property type="project" value="InterPro"/>
</dbReference>
<dbReference type="Proteomes" id="UP001230188">
    <property type="component" value="Unassembled WGS sequence"/>
</dbReference>
<feature type="domain" description="PsbP C-terminal" evidence="2">
    <location>
        <begin position="56"/>
        <end position="195"/>
    </location>
</feature>
<dbReference type="PANTHER" id="PTHR31407:SF16">
    <property type="entry name" value="PSBP DOMAIN-CONTAINING PROTEIN 7, CHLOROPLASTIC"/>
    <property type="match status" value="1"/>
</dbReference>
<dbReference type="GO" id="GO:0019898">
    <property type="term" value="C:extrinsic component of membrane"/>
    <property type="evidence" value="ECO:0007669"/>
    <property type="project" value="InterPro"/>
</dbReference>
<evidence type="ECO:0000313" key="3">
    <source>
        <dbReference type="EMBL" id="KAJ8598817.1"/>
    </source>
</evidence>
<reference evidence="3" key="1">
    <citation type="submission" date="2023-01" db="EMBL/GenBank/DDBJ databases">
        <title>Metagenome sequencing of chrysophaentin producing Chrysophaeum taylorii.</title>
        <authorList>
            <person name="Davison J."/>
            <person name="Bewley C."/>
        </authorList>
    </citation>
    <scope>NUCLEOTIDE SEQUENCE</scope>
    <source>
        <strain evidence="3">NIES-1699</strain>
    </source>
</reference>
<evidence type="ECO:0000259" key="2">
    <source>
        <dbReference type="Pfam" id="PF01789"/>
    </source>
</evidence>
<gene>
    <name evidence="3" type="ORF">CTAYLR_008654</name>
</gene>
<evidence type="ECO:0000313" key="4">
    <source>
        <dbReference type="Proteomes" id="UP001230188"/>
    </source>
</evidence>
<dbReference type="AlphaFoldDB" id="A0AAD7U5T6"/>
<dbReference type="SUPFAM" id="SSF55724">
    <property type="entry name" value="Mog1p/PsbP-like"/>
    <property type="match status" value="1"/>
</dbReference>
<dbReference type="GO" id="GO:0015979">
    <property type="term" value="P:photosynthesis"/>
    <property type="evidence" value="ECO:0007669"/>
    <property type="project" value="InterPro"/>
</dbReference>
<sequence length="199" mass="21384">MIIAILLVARAVALAPNETPRRQAVLGGVFAAATGAAPALAAESIDPATSRMGGQLEKFVDVNRGFRLMKPTTWNQFDGEVGAYDLRWTDLVETTASVTVSSSSYSGASIDALADVDALGGKLQKSRSADLLAKRARVSDGVLFYDFEFGNPTTATHELLAMCVNKNRLWQISAKSPEKSWAKRADLLHTVVESFVPKL</sequence>